<feature type="signal peptide" evidence="12">
    <location>
        <begin position="1"/>
        <end position="19"/>
    </location>
</feature>
<dbReference type="Gene3D" id="3.40.30.10">
    <property type="entry name" value="Glutaredoxin"/>
    <property type="match status" value="1"/>
</dbReference>
<evidence type="ECO:0000256" key="1">
    <source>
        <dbReference type="ARBA" id="ARBA00003330"/>
    </source>
</evidence>
<dbReference type="GO" id="GO:0008379">
    <property type="term" value="F:thioredoxin peroxidase activity"/>
    <property type="evidence" value="ECO:0007669"/>
    <property type="project" value="TreeGrafter"/>
</dbReference>
<dbReference type="GO" id="GO:0034599">
    <property type="term" value="P:cellular response to oxidative stress"/>
    <property type="evidence" value="ECO:0007669"/>
    <property type="project" value="TreeGrafter"/>
</dbReference>
<dbReference type="GO" id="GO:0045454">
    <property type="term" value="P:cell redox homeostasis"/>
    <property type="evidence" value="ECO:0007669"/>
    <property type="project" value="TreeGrafter"/>
</dbReference>
<reference evidence="14 15" key="1">
    <citation type="submission" date="2018-12" db="EMBL/GenBank/DDBJ databases">
        <title>Sphingomonas sp. HMF7854 Genome sequencing and assembly.</title>
        <authorList>
            <person name="Cha I."/>
            <person name="Kang H."/>
            <person name="Kim H."/>
            <person name="Kang J."/>
            <person name="Joh K."/>
        </authorList>
    </citation>
    <scope>NUCLEOTIDE SEQUENCE [LARGE SCALE GENOMIC DNA]</scope>
    <source>
        <strain evidence="14 15">HMF7854</strain>
    </source>
</reference>
<evidence type="ECO:0000313" key="15">
    <source>
        <dbReference type="Proteomes" id="UP000274661"/>
    </source>
</evidence>
<dbReference type="SUPFAM" id="SSF52833">
    <property type="entry name" value="Thioredoxin-like"/>
    <property type="match status" value="1"/>
</dbReference>
<keyword evidence="7" id="KW-0676">Redox-active center</keyword>
<comment type="caution">
    <text evidence="14">The sequence shown here is derived from an EMBL/GenBank/DDBJ whole genome shotgun (WGS) entry which is preliminary data.</text>
</comment>
<keyword evidence="15" id="KW-1185">Reference proteome</keyword>
<evidence type="ECO:0000256" key="4">
    <source>
        <dbReference type="ARBA" id="ARBA00022862"/>
    </source>
</evidence>
<comment type="function">
    <text evidence="1">Thiol-specific peroxidase that catalyzes the reduction of hydrogen peroxide and organic hydroperoxides to water and alcohols, respectively. Plays a role in cell protection against oxidative stress by detoxifying peroxides and as sensor of hydrogen peroxide-mediated signaling events.</text>
</comment>
<evidence type="ECO:0000256" key="11">
    <source>
        <dbReference type="ARBA" id="ARBA00049091"/>
    </source>
</evidence>
<dbReference type="InterPro" id="IPR013766">
    <property type="entry name" value="Thioredoxin_domain"/>
</dbReference>
<dbReference type="CDD" id="cd03017">
    <property type="entry name" value="PRX_BCP"/>
    <property type="match status" value="1"/>
</dbReference>
<keyword evidence="5" id="KW-0560">Oxidoreductase</keyword>
<dbReference type="InterPro" id="IPR000866">
    <property type="entry name" value="AhpC/TSA"/>
</dbReference>
<evidence type="ECO:0000256" key="3">
    <source>
        <dbReference type="ARBA" id="ARBA00022559"/>
    </source>
</evidence>
<dbReference type="Pfam" id="PF00578">
    <property type="entry name" value="AhpC-TSA"/>
    <property type="match status" value="1"/>
</dbReference>
<evidence type="ECO:0000313" key="14">
    <source>
        <dbReference type="EMBL" id="RST29823.1"/>
    </source>
</evidence>
<sequence length="174" mass="18642">MRNWLVALAMIGTATAAEAALPVGAKAPDFVTTGALGGKPFRLHLADQLRKGPVVLYFYPKAFTSGCTMEAHAFSEASDDFRKAGATVLGMSADDAETLKRFSVEHCRGKFPVATASSATIRDYDVKLPVVSMTNRTTYVIAPDGRVAMSYSALDWKEHVSRALAAVKALQKKG</sequence>
<dbReference type="EMBL" id="RWJF01000001">
    <property type="protein sequence ID" value="RST29823.1"/>
    <property type="molecule type" value="Genomic_DNA"/>
</dbReference>
<dbReference type="GO" id="GO:0005737">
    <property type="term" value="C:cytoplasm"/>
    <property type="evidence" value="ECO:0007669"/>
    <property type="project" value="TreeGrafter"/>
</dbReference>
<comment type="catalytic activity">
    <reaction evidence="11">
        <text>a hydroperoxide + [thioredoxin]-dithiol = an alcohol + [thioredoxin]-disulfide + H2O</text>
        <dbReference type="Rhea" id="RHEA:62620"/>
        <dbReference type="Rhea" id="RHEA-COMP:10698"/>
        <dbReference type="Rhea" id="RHEA-COMP:10700"/>
        <dbReference type="ChEBI" id="CHEBI:15377"/>
        <dbReference type="ChEBI" id="CHEBI:29950"/>
        <dbReference type="ChEBI" id="CHEBI:30879"/>
        <dbReference type="ChEBI" id="CHEBI:35924"/>
        <dbReference type="ChEBI" id="CHEBI:50058"/>
        <dbReference type="EC" id="1.11.1.24"/>
    </reaction>
</comment>
<evidence type="ECO:0000256" key="10">
    <source>
        <dbReference type="ARBA" id="ARBA00042639"/>
    </source>
</evidence>
<evidence type="ECO:0000256" key="2">
    <source>
        <dbReference type="ARBA" id="ARBA00013017"/>
    </source>
</evidence>
<evidence type="ECO:0000256" key="9">
    <source>
        <dbReference type="ARBA" id="ARBA00038489"/>
    </source>
</evidence>
<keyword evidence="3" id="KW-0575">Peroxidase</keyword>
<evidence type="ECO:0000256" key="12">
    <source>
        <dbReference type="SAM" id="SignalP"/>
    </source>
</evidence>
<feature type="chain" id="PRO_5019333180" description="thioredoxin-dependent peroxiredoxin" evidence="12">
    <location>
        <begin position="20"/>
        <end position="174"/>
    </location>
</feature>
<feature type="domain" description="Thioredoxin" evidence="13">
    <location>
        <begin position="21"/>
        <end position="172"/>
    </location>
</feature>
<dbReference type="AlphaFoldDB" id="A0A429V791"/>
<accession>A0A429V791</accession>
<evidence type="ECO:0000259" key="13">
    <source>
        <dbReference type="PROSITE" id="PS51352"/>
    </source>
</evidence>
<dbReference type="PROSITE" id="PS51352">
    <property type="entry name" value="THIOREDOXIN_2"/>
    <property type="match status" value="1"/>
</dbReference>
<dbReference type="InterPro" id="IPR050924">
    <property type="entry name" value="Peroxiredoxin_BCP/PrxQ"/>
</dbReference>
<proteinExistence type="inferred from homology"/>
<dbReference type="PANTHER" id="PTHR42801">
    <property type="entry name" value="THIOREDOXIN-DEPENDENT PEROXIDE REDUCTASE"/>
    <property type="match status" value="1"/>
</dbReference>
<dbReference type="PANTHER" id="PTHR42801:SF4">
    <property type="entry name" value="AHPC_TSA FAMILY PROTEIN"/>
    <property type="match status" value="1"/>
</dbReference>
<keyword evidence="12" id="KW-0732">Signal</keyword>
<evidence type="ECO:0000256" key="5">
    <source>
        <dbReference type="ARBA" id="ARBA00023002"/>
    </source>
</evidence>
<comment type="similarity">
    <text evidence="9">Belongs to the peroxiredoxin family. BCP/PrxQ subfamily.</text>
</comment>
<dbReference type="InterPro" id="IPR036249">
    <property type="entry name" value="Thioredoxin-like_sf"/>
</dbReference>
<keyword evidence="4" id="KW-0049">Antioxidant</keyword>
<dbReference type="EC" id="1.11.1.24" evidence="2"/>
<evidence type="ECO:0000256" key="6">
    <source>
        <dbReference type="ARBA" id="ARBA00023157"/>
    </source>
</evidence>
<organism evidence="14 15">
    <name type="scientific">Sphingomonas ginkgonis</name>
    <dbReference type="NCBI Taxonomy" id="2315330"/>
    <lineage>
        <taxon>Bacteria</taxon>
        <taxon>Pseudomonadati</taxon>
        <taxon>Pseudomonadota</taxon>
        <taxon>Alphaproteobacteria</taxon>
        <taxon>Sphingomonadales</taxon>
        <taxon>Sphingomonadaceae</taxon>
        <taxon>Sphingomonas</taxon>
    </lineage>
</organism>
<dbReference type="OrthoDB" id="5572803at2"/>
<evidence type="ECO:0000256" key="8">
    <source>
        <dbReference type="ARBA" id="ARBA00032824"/>
    </source>
</evidence>
<name>A0A429V791_9SPHN</name>
<dbReference type="Proteomes" id="UP000274661">
    <property type="component" value="Unassembled WGS sequence"/>
</dbReference>
<dbReference type="RefSeq" id="WP_126717662.1">
    <property type="nucleotide sequence ID" value="NZ_RWJF01000001.1"/>
</dbReference>
<keyword evidence="6" id="KW-1015">Disulfide bond</keyword>
<gene>
    <name evidence="14" type="ORF">HMF7854_02530</name>
</gene>
<evidence type="ECO:0000256" key="7">
    <source>
        <dbReference type="ARBA" id="ARBA00023284"/>
    </source>
</evidence>
<protein>
    <recommendedName>
        <fullName evidence="2">thioredoxin-dependent peroxiredoxin</fullName>
        <ecNumber evidence="2">1.11.1.24</ecNumber>
    </recommendedName>
    <alternativeName>
        <fullName evidence="8">Thioredoxin peroxidase</fullName>
    </alternativeName>
    <alternativeName>
        <fullName evidence="10">Thioredoxin-dependent peroxiredoxin Bcp</fullName>
    </alternativeName>
</protein>